<accession>A0ACB8S7C0</accession>
<reference evidence="1" key="1">
    <citation type="submission" date="2021-02" db="EMBL/GenBank/DDBJ databases">
        <authorList>
            <consortium name="DOE Joint Genome Institute"/>
            <person name="Ahrendt S."/>
            <person name="Looney B.P."/>
            <person name="Miyauchi S."/>
            <person name="Morin E."/>
            <person name="Drula E."/>
            <person name="Courty P.E."/>
            <person name="Chicoki N."/>
            <person name="Fauchery L."/>
            <person name="Kohler A."/>
            <person name="Kuo A."/>
            <person name="Labutti K."/>
            <person name="Pangilinan J."/>
            <person name="Lipzen A."/>
            <person name="Riley R."/>
            <person name="Andreopoulos W."/>
            <person name="He G."/>
            <person name="Johnson J."/>
            <person name="Barry K.W."/>
            <person name="Grigoriev I.V."/>
            <person name="Nagy L."/>
            <person name="Hibbett D."/>
            <person name="Henrissat B."/>
            <person name="Matheny P.B."/>
            <person name="Labbe J."/>
            <person name="Martin F."/>
        </authorList>
    </citation>
    <scope>NUCLEOTIDE SEQUENCE</scope>
    <source>
        <strain evidence="1">FP105234-sp</strain>
    </source>
</reference>
<dbReference type="EMBL" id="MU275848">
    <property type="protein sequence ID" value="KAI0052011.1"/>
    <property type="molecule type" value="Genomic_DNA"/>
</dbReference>
<organism evidence="1 2">
    <name type="scientific">Auriscalpium vulgare</name>
    <dbReference type="NCBI Taxonomy" id="40419"/>
    <lineage>
        <taxon>Eukaryota</taxon>
        <taxon>Fungi</taxon>
        <taxon>Dikarya</taxon>
        <taxon>Basidiomycota</taxon>
        <taxon>Agaricomycotina</taxon>
        <taxon>Agaricomycetes</taxon>
        <taxon>Russulales</taxon>
        <taxon>Auriscalpiaceae</taxon>
        <taxon>Auriscalpium</taxon>
    </lineage>
</organism>
<proteinExistence type="predicted"/>
<comment type="caution">
    <text evidence="1">The sequence shown here is derived from an EMBL/GenBank/DDBJ whole genome shotgun (WGS) entry which is preliminary data.</text>
</comment>
<reference evidence="1" key="2">
    <citation type="journal article" date="2022" name="New Phytol.">
        <title>Evolutionary transition to the ectomycorrhizal habit in the genomes of a hyperdiverse lineage of mushroom-forming fungi.</title>
        <authorList>
            <person name="Looney B."/>
            <person name="Miyauchi S."/>
            <person name="Morin E."/>
            <person name="Drula E."/>
            <person name="Courty P.E."/>
            <person name="Kohler A."/>
            <person name="Kuo A."/>
            <person name="LaButti K."/>
            <person name="Pangilinan J."/>
            <person name="Lipzen A."/>
            <person name="Riley R."/>
            <person name="Andreopoulos W."/>
            <person name="He G."/>
            <person name="Johnson J."/>
            <person name="Nolan M."/>
            <person name="Tritt A."/>
            <person name="Barry K.W."/>
            <person name="Grigoriev I.V."/>
            <person name="Nagy L.G."/>
            <person name="Hibbett D."/>
            <person name="Henrissat B."/>
            <person name="Matheny P.B."/>
            <person name="Labbe J."/>
            <person name="Martin F.M."/>
        </authorList>
    </citation>
    <scope>NUCLEOTIDE SEQUENCE</scope>
    <source>
        <strain evidence="1">FP105234-sp</strain>
    </source>
</reference>
<evidence type="ECO:0000313" key="2">
    <source>
        <dbReference type="Proteomes" id="UP000814033"/>
    </source>
</evidence>
<sequence>MVASESSGSAGTTMIRSCSARMHVMTVMLKLSCPETCQMVCSQGTLSFRRQGLLNTCRLVEGCRMSLPLRISASDRGSEHPKLSVGSIERCHRAPHSDRFLSQRPTHRRRINGYVGREGFCAVADAGRTLAAGFILLAEHALRRTSTERTRTPNKLLRRNDWDNQRIISHFGGVL</sequence>
<protein>
    <submittedName>
        <fullName evidence="1">Uncharacterized protein</fullName>
    </submittedName>
</protein>
<name>A0ACB8S7C0_9AGAM</name>
<evidence type="ECO:0000313" key="1">
    <source>
        <dbReference type="EMBL" id="KAI0052011.1"/>
    </source>
</evidence>
<gene>
    <name evidence="1" type="ORF">FA95DRAFT_109352</name>
</gene>
<dbReference type="Proteomes" id="UP000814033">
    <property type="component" value="Unassembled WGS sequence"/>
</dbReference>
<keyword evidence="2" id="KW-1185">Reference proteome</keyword>